<dbReference type="Gene3D" id="3.40.50.720">
    <property type="entry name" value="NAD(P)-binding Rossmann-like Domain"/>
    <property type="match status" value="1"/>
</dbReference>
<dbReference type="EMBL" id="CP112998">
    <property type="protein sequence ID" value="WAC12782.1"/>
    <property type="molecule type" value="Genomic_DNA"/>
</dbReference>
<gene>
    <name evidence="3" type="ORF">ON006_02220</name>
</gene>
<feature type="domain" description="Quinate/shikimate 5-dehydrogenase/glutamyl-tRNA reductase" evidence="2">
    <location>
        <begin position="151"/>
        <end position="255"/>
    </location>
</feature>
<accession>A0A9E8SQ96</accession>
<dbReference type="KEGG" id="dpf:ON006_02220"/>
<keyword evidence="1" id="KW-0521">NADP</keyword>
<dbReference type="Pfam" id="PF01488">
    <property type="entry name" value="Shikimate_DH"/>
    <property type="match status" value="1"/>
</dbReference>
<keyword evidence="4" id="KW-1185">Reference proteome</keyword>
<evidence type="ECO:0000313" key="4">
    <source>
        <dbReference type="Proteomes" id="UP001164653"/>
    </source>
</evidence>
<proteinExistence type="predicted"/>
<evidence type="ECO:0000256" key="1">
    <source>
        <dbReference type="ARBA" id="ARBA00022857"/>
    </source>
</evidence>
<dbReference type="InterPro" id="IPR006151">
    <property type="entry name" value="Shikm_DH/Glu-tRNA_Rdtase"/>
</dbReference>
<evidence type="ECO:0000259" key="2">
    <source>
        <dbReference type="Pfam" id="PF01488"/>
    </source>
</evidence>
<sequence length="359" mass="39222">MHKFAFLVHLRDYRDDLGGLARPLGWLPESVYRFILNKRPLPPFIWSEVTVTPGATEPEGFIIMLPYSGRQVVEQPKQMLVMIKKAARLASEKGAKIMGLGALTSTVTLGGKLIADNPHISITNGNAYTAVILHSKIVQLIQRFPSCRPVIAIVGATGSVGSLVCMMLARYNPAAQYLLIARNDRRMNKLADEMALDSKNVVVVVSTDMEDAVKADMVVLVTSSPESLIQARHLKPNAIILDATQPRNTSAALHQERPDVTIIDGGLTAITHLKTNTIGRFGLPEGISFACLAETLLLAMDDYQHDFSIGNPTLRQAEEISKLAHKYAHLGFGLAPDHSFGKPLVHSSDSNYHTSDTLL</sequence>
<evidence type="ECO:0000313" key="3">
    <source>
        <dbReference type="EMBL" id="WAC12782.1"/>
    </source>
</evidence>
<organism evidence="3 4">
    <name type="scientific">Dyadobacter pollutisoli</name>
    <dbReference type="NCBI Taxonomy" id="2910158"/>
    <lineage>
        <taxon>Bacteria</taxon>
        <taxon>Pseudomonadati</taxon>
        <taxon>Bacteroidota</taxon>
        <taxon>Cytophagia</taxon>
        <taxon>Cytophagales</taxon>
        <taxon>Spirosomataceae</taxon>
        <taxon>Dyadobacter</taxon>
    </lineage>
</organism>
<dbReference type="AlphaFoldDB" id="A0A9E8SQ96"/>
<reference evidence="3" key="1">
    <citation type="submission" date="2022-11" db="EMBL/GenBank/DDBJ databases">
        <title>Dyadobacter pollutisoli sp. nov., isolated from plastic dumped soil.</title>
        <authorList>
            <person name="Kim J.M."/>
            <person name="Kim K.R."/>
            <person name="Lee J.K."/>
            <person name="Hao L."/>
            <person name="Jeon C.O."/>
        </authorList>
    </citation>
    <scope>NUCLEOTIDE SEQUENCE</scope>
    <source>
        <strain evidence="3">U1</strain>
    </source>
</reference>
<dbReference type="RefSeq" id="WP_244823481.1">
    <property type="nucleotide sequence ID" value="NZ_CP112998.1"/>
</dbReference>
<dbReference type="Proteomes" id="UP001164653">
    <property type="component" value="Chromosome"/>
</dbReference>
<name>A0A9E8SQ96_9BACT</name>
<dbReference type="SUPFAM" id="SSF51735">
    <property type="entry name" value="NAD(P)-binding Rossmann-fold domains"/>
    <property type="match status" value="1"/>
</dbReference>
<protein>
    <submittedName>
        <fullName evidence="3">Shikimate dehydrogenase</fullName>
    </submittedName>
</protein>
<dbReference type="InterPro" id="IPR036291">
    <property type="entry name" value="NAD(P)-bd_dom_sf"/>
</dbReference>